<dbReference type="EMBL" id="KZ679258">
    <property type="protein sequence ID" value="PTB44517.1"/>
    <property type="molecule type" value="Genomic_DNA"/>
</dbReference>
<dbReference type="AlphaFoldDB" id="A0A2T3ZI90"/>
<evidence type="ECO:0000256" key="1">
    <source>
        <dbReference type="SAM" id="MobiDB-lite"/>
    </source>
</evidence>
<feature type="compositionally biased region" description="Polar residues" evidence="1">
    <location>
        <begin position="88"/>
        <end position="102"/>
    </location>
</feature>
<feature type="region of interest" description="Disordered" evidence="1">
    <location>
        <begin position="82"/>
        <end position="119"/>
    </location>
</feature>
<organism evidence="2 3">
    <name type="scientific">Trichoderma asperellum (strain ATCC 204424 / CBS 433.97 / NBRC 101777)</name>
    <dbReference type="NCBI Taxonomy" id="1042311"/>
    <lineage>
        <taxon>Eukaryota</taxon>
        <taxon>Fungi</taxon>
        <taxon>Dikarya</taxon>
        <taxon>Ascomycota</taxon>
        <taxon>Pezizomycotina</taxon>
        <taxon>Sordariomycetes</taxon>
        <taxon>Hypocreomycetidae</taxon>
        <taxon>Hypocreales</taxon>
        <taxon>Hypocreaceae</taxon>
        <taxon>Trichoderma</taxon>
    </lineage>
</organism>
<dbReference type="OrthoDB" id="10577949at2759"/>
<feature type="compositionally biased region" description="Polar residues" evidence="1">
    <location>
        <begin position="19"/>
        <end position="33"/>
    </location>
</feature>
<protein>
    <submittedName>
        <fullName evidence="2">Uncharacterized protein</fullName>
    </submittedName>
</protein>
<sequence length="119" mass="12768">MGAMEPCLLKPAPIRAWPTPQSVESSLSRPTHQQHSRTSSTSSTSSATTKVVRLHGYGTRANLPGVWRLALDRCLAFDMSQRGEQRAGRTNQSGSRLASPTPQRMGRLQGLAGPTAASL</sequence>
<feature type="compositionally biased region" description="Low complexity" evidence="1">
    <location>
        <begin position="36"/>
        <end position="49"/>
    </location>
</feature>
<feature type="region of interest" description="Disordered" evidence="1">
    <location>
        <begin position="1"/>
        <end position="50"/>
    </location>
</feature>
<reference evidence="2 3" key="1">
    <citation type="submission" date="2016-07" db="EMBL/GenBank/DDBJ databases">
        <title>Multiple horizontal gene transfer events from other fungi enriched the ability of initially mycotrophic Trichoderma (Ascomycota) to feed on dead plant biomass.</title>
        <authorList>
            <consortium name="DOE Joint Genome Institute"/>
            <person name="Aerts A."/>
            <person name="Atanasova L."/>
            <person name="Chenthamara K."/>
            <person name="Zhang J."/>
            <person name="Grujic M."/>
            <person name="Henrissat B."/>
            <person name="Kuo A."/>
            <person name="Salamov A."/>
            <person name="Lipzen A."/>
            <person name="Labutti K."/>
            <person name="Barry K."/>
            <person name="Miao Y."/>
            <person name="Rahimi M.J."/>
            <person name="Shen Q."/>
            <person name="Grigoriev I.V."/>
            <person name="Kubicek C.P."/>
            <person name="Druzhinina I.S."/>
        </authorList>
    </citation>
    <scope>NUCLEOTIDE SEQUENCE [LARGE SCALE GENOMIC DNA]</scope>
    <source>
        <strain evidence="2 3">CBS 433.97</strain>
    </source>
</reference>
<proteinExistence type="predicted"/>
<accession>A0A2T3ZI90</accession>
<evidence type="ECO:0000313" key="3">
    <source>
        <dbReference type="Proteomes" id="UP000240493"/>
    </source>
</evidence>
<name>A0A2T3ZI90_TRIA4</name>
<gene>
    <name evidence="2" type="ORF">M441DRAFT_454126</name>
</gene>
<evidence type="ECO:0000313" key="2">
    <source>
        <dbReference type="EMBL" id="PTB44517.1"/>
    </source>
</evidence>
<keyword evidence="3" id="KW-1185">Reference proteome</keyword>
<dbReference type="Proteomes" id="UP000240493">
    <property type="component" value="Unassembled WGS sequence"/>
</dbReference>